<protein>
    <recommendedName>
        <fullName evidence="1">HTH psq-type domain-containing protein</fullName>
    </recommendedName>
</protein>
<dbReference type="AlphaFoldDB" id="A0A0D2XT91"/>
<dbReference type="EnsemblFungi" id="FOXG_07193T0">
    <property type="protein sequence ID" value="FOXG_07193P0"/>
    <property type="gene ID" value="FOXG_07193"/>
</dbReference>
<organism evidence="2 3">
    <name type="scientific">Fusarium oxysporum (strain Fo5176)</name>
    <name type="common">Fusarium vascular wilt</name>
    <dbReference type="NCBI Taxonomy" id="660025"/>
    <lineage>
        <taxon>Eukaryota</taxon>
        <taxon>Fungi</taxon>
        <taxon>Dikarya</taxon>
        <taxon>Ascomycota</taxon>
        <taxon>Pezizomycotina</taxon>
        <taxon>Sordariomycetes</taxon>
        <taxon>Hypocreomycetidae</taxon>
        <taxon>Hypocreales</taxon>
        <taxon>Nectriaceae</taxon>
        <taxon>Fusarium</taxon>
        <taxon>Fusarium oxysporum species complex</taxon>
    </lineage>
</organism>
<dbReference type="Proteomes" id="UP000002489">
    <property type="component" value="Unassembled WGS sequence"/>
</dbReference>
<name>A0A0D2XT91_FUSOF</name>
<dbReference type="Pfam" id="PF05225">
    <property type="entry name" value="HTH_psq"/>
    <property type="match status" value="1"/>
</dbReference>
<reference evidence="2" key="2">
    <citation type="submission" date="2025-08" db="UniProtKB">
        <authorList>
            <consortium name="EnsemblFungi"/>
        </authorList>
    </citation>
    <scope>IDENTIFICATION</scope>
    <source>
        <strain evidence="2">4287 / CBS 123668 / FGSC 9935 / NRRL 34936</strain>
    </source>
</reference>
<dbReference type="Gene3D" id="1.10.10.60">
    <property type="entry name" value="Homeodomain-like"/>
    <property type="match status" value="1"/>
</dbReference>
<proteinExistence type="predicted"/>
<dbReference type="InterPro" id="IPR009057">
    <property type="entry name" value="Homeodomain-like_sf"/>
</dbReference>
<dbReference type="GO" id="GO:0003677">
    <property type="term" value="F:DNA binding"/>
    <property type="evidence" value="ECO:0007669"/>
    <property type="project" value="InterPro"/>
</dbReference>
<dbReference type="SUPFAM" id="SSF46689">
    <property type="entry name" value="Homeodomain-like"/>
    <property type="match status" value="1"/>
</dbReference>
<reference evidence="3" key="1">
    <citation type="journal article" date="2012" name="Mol. Plant Microbe Interact.">
        <title>A highly conserved effector in Fusarium oxysporum is required for full virulence on Arabidopsis.</title>
        <authorList>
            <person name="Thatcher L.F."/>
            <person name="Gardiner D.M."/>
            <person name="Kazan K."/>
            <person name="Manners J."/>
        </authorList>
    </citation>
    <scope>NUCLEOTIDE SEQUENCE [LARGE SCALE GENOMIC DNA]</scope>
    <source>
        <strain evidence="3">Fo5176</strain>
    </source>
</reference>
<sequence>MPSYTEEYMLIAINLVQNGLSEVKAAAEATVPRSSLRDRLKGIGPRNKAHPDQQRLGPAVEADLIRFLRL</sequence>
<feature type="domain" description="HTH psq-type" evidence="1">
    <location>
        <begin position="5"/>
        <end position="44"/>
    </location>
</feature>
<evidence type="ECO:0000313" key="3">
    <source>
        <dbReference type="Proteomes" id="UP000002489"/>
    </source>
</evidence>
<evidence type="ECO:0000259" key="1">
    <source>
        <dbReference type="Pfam" id="PF05225"/>
    </source>
</evidence>
<dbReference type="InterPro" id="IPR007889">
    <property type="entry name" value="HTH_Psq"/>
</dbReference>
<accession>A0A0D2XT91</accession>
<evidence type="ECO:0000313" key="2">
    <source>
        <dbReference type="EnsemblFungi" id="FOXG_07193P0"/>
    </source>
</evidence>